<sequence>MSLLRQRLSGAVKSSGNRQHAESEVCEIDDISTISIKKNALELLVQVLASKRKNKATIGTGSMNDPYMPIEKELQLTRKALQIIAAEKFPVHVITKSSLIERDADILQDISKTYAAVSFTITTADDSLSQKIEPNAPTSSERFRAVKLLAEKGIYTGITMMPILPFINDTKENIVAIIRQAQESGASYIIPMFGVTLRKGSREYFYKALDSNFTEIKERYQSCFGERYSCFSSNYTILNNTFQEQCTKLGIDTRMRFYQPKIYKQQSIF</sequence>
<proteinExistence type="predicted"/>
<accession>A0A5M8NSS8</accession>
<dbReference type="Proteomes" id="UP000324575">
    <property type="component" value="Unassembled WGS sequence"/>
</dbReference>
<reference evidence="5 6" key="1">
    <citation type="submission" date="2019-03" db="EMBL/GenBank/DDBJ databases">
        <title>Single cell metagenomics reveals metabolic interactions within the superorganism composed of flagellate Streblomastix strix and complex community of Bacteroidetes bacteria on its surface.</title>
        <authorList>
            <person name="Treitli S.C."/>
            <person name="Kolisko M."/>
            <person name="Husnik F."/>
            <person name="Keeling P."/>
            <person name="Hampl V."/>
        </authorList>
    </citation>
    <scope>NUCLEOTIDE SEQUENCE [LARGE SCALE GENOMIC DNA]</scope>
    <source>
        <strain evidence="5">St1</strain>
    </source>
</reference>
<dbReference type="SUPFAM" id="SSF102114">
    <property type="entry name" value="Radical SAM enzymes"/>
    <property type="match status" value="1"/>
</dbReference>
<dbReference type="AlphaFoldDB" id="A0A5M8NSS8"/>
<evidence type="ECO:0000313" key="5">
    <source>
        <dbReference type="EMBL" id="KAA6299860.1"/>
    </source>
</evidence>
<feature type="domain" description="Radical SAM core" evidence="4">
    <location>
        <begin position="45"/>
        <end position="172"/>
    </location>
</feature>
<dbReference type="PANTHER" id="PTHR43432">
    <property type="entry name" value="SLR0285 PROTEIN"/>
    <property type="match status" value="1"/>
</dbReference>
<evidence type="ECO:0000259" key="4">
    <source>
        <dbReference type="Pfam" id="PF04055"/>
    </source>
</evidence>
<organism evidence="5 6">
    <name type="scientific">Candidatus Ordinivivax streblomastigis</name>
    <dbReference type="NCBI Taxonomy" id="2540710"/>
    <lineage>
        <taxon>Bacteria</taxon>
        <taxon>Pseudomonadati</taxon>
        <taxon>Bacteroidota</taxon>
        <taxon>Bacteroidia</taxon>
        <taxon>Bacteroidales</taxon>
        <taxon>Candidatus Ordinivivax</taxon>
    </lineage>
</organism>
<comment type="caution">
    <text evidence="5">The sequence shown here is derived from an EMBL/GenBank/DDBJ whole genome shotgun (WGS) entry which is preliminary data.</text>
</comment>
<dbReference type="GO" id="GO:0046872">
    <property type="term" value="F:metal ion binding"/>
    <property type="evidence" value="ECO:0007669"/>
    <property type="project" value="UniProtKB-KW"/>
</dbReference>
<dbReference type="InterPro" id="IPR040086">
    <property type="entry name" value="MJ0683-like"/>
</dbReference>
<dbReference type="Gene3D" id="3.80.30.30">
    <property type="match status" value="1"/>
</dbReference>
<dbReference type="InterPro" id="IPR058240">
    <property type="entry name" value="rSAM_sf"/>
</dbReference>
<evidence type="ECO:0000313" key="6">
    <source>
        <dbReference type="Proteomes" id="UP000324575"/>
    </source>
</evidence>
<dbReference type="GO" id="GO:0003824">
    <property type="term" value="F:catalytic activity"/>
    <property type="evidence" value="ECO:0007669"/>
    <property type="project" value="InterPro"/>
</dbReference>
<dbReference type="Pfam" id="PF04055">
    <property type="entry name" value="Radical_SAM"/>
    <property type="match status" value="1"/>
</dbReference>
<keyword evidence="3" id="KW-0411">Iron-sulfur</keyword>
<protein>
    <recommendedName>
        <fullName evidence="4">Radical SAM core domain-containing protein</fullName>
    </recommendedName>
</protein>
<keyword evidence="2" id="KW-0408">Iron</keyword>
<evidence type="ECO:0000256" key="2">
    <source>
        <dbReference type="ARBA" id="ARBA00023004"/>
    </source>
</evidence>
<dbReference type="InterPro" id="IPR007197">
    <property type="entry name" value="rSAM"/>
</dbReference>
<dbReference type="EMBL" id="SNRX01000207">
    <property type="protein sequence ID" value="KAA6299860.1"/>
    <property type="molecule type" value="Genomic_DNA"/>
</dbReference>
<keyword evidence="1" id="KW-0479">Metal-binding</keyword>
<evidence type="ECO:0000256" key="3">
    <source>
        <dbReference type="ARBA" id="ARBA00023014"/>
    </source>
</evidence>
<dbReference type="GO" id="GO:0051536">
    <property type="term" value="F:iron-sulfur cluster binding"/>
    <property type="evidence" value="ECO:0007669"/>
    <property type="project" value="UniProtKB-KW"/>
</dbReference>
<name>A0A5M8NSS8_9BACT</name>
<gene>
    <name evidence="5" type="ORF">EZS26_004001</name>
</gene>
<evidence type="ECO:0000256" key="1">
    <source>
        <dbReference type="ARBA" id="ARBA00022723"/>
    </source>
</evidence>
<dbReference type="PANTHER" id="PTHR43432:SF5">
    <property type="entry name" value="ELP3_MIAA_NIFB-LIKE RADICAL SAM CORE DOMAIN-CONTAINING PROTEIN"/>
    <property type="match status" value="1"/>
</dbReference>